<dbReference type="InterPro" id="IPR000836">
    <property type="entry name" value="PRTase_dom"/>
</dbReference>
<name>A0A3S4VVT0_MYCAU</name>
<dbReference type="Proteomes" id="UP000279306">
    <property type="component" value="Chromosome"/>
</dbReference>
<dbReference type="SUPFAM" id="SSF53271">
    <property type="entry name" value="PRTase-like"/>
    <property type="match status" value="1"/>
</dbReference>
<evidence type="ECO:0000313" key="2">
    <source>
        <dbReference type="EMBL" id="VEG56532.1"/>
    </source>
</evidence>
<dbReference type="Gene3D" id="3.40.50.1820">
    <property type="entry name" value="alpha/beta hydrolase"/>
    <property type="match status" value="1"/>
</dbReference>
<evidence type="ECO:0000313" key="3">
    <source>
        <dbReference type="Proteomes" id="UP000279306"/>
    </source>
</evidence>
<dbReference type="Gene3D" id="3.40.50.2020">
    <property type="match status" value="1"/>
</dbReference>
<organism evidence="2 3">
    <name type="scientific">Mycolicibacterium aurum</name>
    <name type="common">Mycobacterium aurum</name>
    <dbReference type="NCBI Taxonomy" id="1791"/>
    <lineage>
        <taxon>Bacteria</taxon>
        <taxon>Bacillati</taxon>
        <taxon>Actinomycetota</taxon>
        <taxon>Actinomycetes</taxon>
        <taxon>Mycobacteriales</taxon>
        <taxon>Mycobacteriaceae</taxon>
        <taxon>Mycolicibacterium</taxon>
    </lineage>
</organism>
<keyword evidence="2" id="KW-0328">Glycosyltransferase</keyword>
<dbReference type="KEGG" id="mauu:NCTC10437_03567"/>
<dbReference type="AlphaFoldDB" id="A0A3S4VVT0"/>
<dbReference type="CDD" id="cd06223">
    <property type="entry name" value="PRTases_typeI"/>
    <property type="match status" value="1"/>
</dbReference>
<dbReference type="InterPro" id="IPR029058">
    <property type="entry name" value="AB_hydrolase_fold"/>
</dbReference>
<keyword evidence="3" id="KW-1185">Reference proteome</keyword>
<feature type="domain" description="Phosphoribosyltransferase" evidence="1">
    <location>
        <begin position="9"/>
        <end position="157"/>
    </location>
</feature>
<dbReference type="OrthoDB" id="9810066at2"/>
<dbReference type="Gene3D" id="3.30.1310.20">
    <property type="entry name" value="PRTase-like"/>
    <property type="match status" value="1"/>
</dbReference>
<dbReference type="Pfam" id="PF00156">
    <property type="entry name" value="Pribosyltran"/>
    <property type="match status" value="1"/>
</dbReference>
<evidence type="ECO:0000259" key="1">
    <source>
        <dbReference type="Pfam" id="PF00156"/>
    </source>
</evidence>
<dbReference type="STRING" id="1791.GCA_001049355_03116"/>
<dbReference type="SUPFAM" id="SSF53474">
    <property type="entry name" value="alpha/beta-Hydrolases"/>
    <property type="match status" value="1"/>
</dbReference>
<sequence length="426" mass="44641">MHNHWLDNHARRLATKLAALRNEDVVVLGIPRSGVPIAFSLAESLGAPLDVLAACALTLPFDPGVAFGAVAEDGVRVLNRTVVDQTGASAGEIEDVISVATTELNRRVGLYRPGHVRADLKGRVAVVVDSDLTSGAKAAAACRAARDRGASRVIFAAPEGSPPVVEALRTEADEVICLETPPFYFYATSQEGDRRRRRTTDADVVALLDRARKRSAEAPVILTVAGAKLEGTLSVPENACGLLLFAHSGAICNSMHSKYMAKSLNDAGFATVLLDLSTPVDVAGRSDMFAIGLLADQLVDVTVWRGDHPEVAGLPVGYFGTGTGAGAALAAAGSTRASVQSVVSRGSRPDLAGGPDEMTLQFNERARAAISCECTIAEVPRAGQRFDRPGALDQLAELARDWFIGHLSSTGARPQPVALGQHVATG</sequence>
<dbReference type="GO" id="GO:0016757">
    <property type="term" value="F:glycosyltransferase activity"/>
    <property type="evidence" value="ECO:0007669"/>
    <property type="project" value="UniProtKB-KW"/>
</dbReference>
<proteinExistence type="predicted"/>
<dbReference type="EMBL" id="LR134356">
    <property type="protein sequence ID" value="VEG56532.1"/>
    <property type="molecule type" value="Genomic_DNA"/>
</dbReference>
<protein>
    <submittedName>
        <fullName evidence="2">Putative phosphoribosyltransferase</fullName>
    </submittedName>
</protein>
<reference evidence="2 3" key="1">
    <citation type="submission" date="2018-12" db="EMBL/GenBank/DDBJ databases">
        <authorList>
            <consortium name="Pathogen Informatics"/>
        </authorList>
    </citation>
    <scope>NUCLEOTIDE SEQUENCE [LARGE SCALE GENOMIC DNA]</scope>
    <source>
        <strain evidence="2 3">NCTC10437</strain>
    </source>
</reference>
<gene>
    <name evidence="2" type="ORF">NCTC10437_03567</name>
</gene>
<dbReference type="InterPro" id="IPR029057">
    <property type="entry name" value="PRTase-like"/>
</dbReference>
<keyword evidence="2" id="KW-0808">Transferase</keyword>
<accession>A0A3S4VVT0</accession>